<dbReference type="EMBL" id="MDEG01000063">
    <property type="protein sequence ID" value="PPU92118.1"/>
    <property type="molecule type" value="Genomic_DNA"/>
</dbReference>
<dbReference type="GO" id="GO:0005694">
    <property type="term" value="C:chromosome"/>
    <property type="evidence" value="ECO:0007669"/>
    <property type="project" value="TreeGrafter"/>
</dbReference>
<evidence type="ECO:0000256" key="1">
    <source>
        <dbReference type="ARBA" id="ARBA00006295"/>
    </source>
</evidence>
<protein>
    <recommendedName>
        <fullName evidence="3">ParB-like N-terminal domain-containing protein</fullName>
    </recommendedName>
</protein>
<dbReference type="NCBIfam" id="TIGR00180">
    <property type="entry name" value="parB_part"/>
    <property type="match status" value="1"/>
</dbReference>
<sequence>MRGARLNPASPISPQRWVSSTARHKELIIMAIDLTALDFAQSALSDAAKPTAKPDGKAVEFNTADIREDPDQPRREFDQAALEELAADIRQRGVSTPISLRSDPEAAGRYIINHGHRRYRASILAGKTTIPAHIADAHDPYGQMTENMQREDMKPHEIAEFIKKRRALGESNSFIAKGLGKPPRYITEHLALVDMPEPLATAYAAGKSTSPTTHYYLRNLYEKHPDQVATWVSDQLEITRKSVDDLANELGGKSNKAKPEAAAPKAPDSLRVGIDSERGNQGKAVQPAKPAGEAGACQDSCRLIHAAS</sequence>
<dbReference type="Gene3D" id="1.10.10.730">
    <property type="entry name" value="KorB DNA-binding domain"/>
    <property type="match status" value="1"/>
</dbReference>
<dbReference type="Pfam" id="PF08535">
    <property type="entry name" value="KorB"/>
    <property type="match status" value="1"/>
</dbReference>
<dbReference type="Pfam" id="PF02195">
    <property type="entry name" value="ParB_N"/>
    <property type="match status" value="1"/>
</dbReference>
<dbReference type="Gene3D" id="6.10.250.140">
    <property type="match status" value="1"/>
</dbReference>
<comment type="similarity">
    <text evidence="1">Belongs to the ParB family.</text>
</comment>
<dbReference type="InterPro" id="IPR013741">
    <property type="entry name" value="KorB_domain"/>
</dbReference>
<gene>
    <name evidence="4" type="ORF">XhyaCFBP1156_21145</name>
</gene>
<dbReference type="GO" id="GO:0007059">
    <property type="term" value="P:chromosome segregation"/>
    <property type="evidence" value="ECO:0007669"/>
    <property type="project" value="TreeGrafter"/>
</dbReference>
<dbReference type="GO" id="GO:0003677">
    <property type="term" value="F:DNA binding"/>
    <property type="evidence" value="ECO:0007669"/>
    <property type="project" value="InterPro"/>
</dbReference>
<feature type="domain" description="ParB-like N-terminal" evidence="3">
    <location>
        <begin position="59"/>
        <end position="148"/>
    </location>
</feature>
<dbReference type="AlphaFoldDB" id="A0A2S7EMW6"/>
<evidence type="ECO:0000256" key="2">
    <source>
        <dbReference type="SAM" id="MobiDB-lite"/>
    </source>
</evidence>
<dbReference type="PANTHER" id="PTHR33375">
    <property type="entry name" value="CHROMOSOME-PARTITIONING PROTEIN PARB-RELATED"/>
    <property type="match status" value="1"/>
</dbReference>
<evidence type="ECO:0000313" key="4">
    <source>
        <dbReference type="EMBL" id="PPU92118.1"/>
    </source>
</evidence>
<keyword evidence="5" id="KW-1185">Reference proteome</keyword>
<evidence type="ECO:0000313" key="5">
    <source>
        <dbReference type="Proteomes" id="UP000238261"/>
    </source>
</evidence>
<organism evidence="4 5">
    <name type="scientific">Xanthomonas hyacinthi</name>
    <dbReference type="NCBI Taxonomy" id="56455"/>
    <lineage>
        <taxon>Bacteria</taxon>
        <taxon>Pseudomonadati</taxon>
        <taxon>Pseudomonadota</taxon>
        <taxon>Gammaproteobacteria</taxon>
        <taxon>Lysobacterales</taxon>
        <taxon>Lysobacteraceae</taxon>
        <taxon>Xanthomonas</taxon>
    </lineage>
</organism>
<dbReference type="InterPro" id="IPR042075">
    <property type="entry name" value="KorB_DNA-db"/>
</dbReference>
<reference evidence="5" key="1">
    <citation type="submission" date="2016-08" db="EMBL/GenBank/DDBJ databases">
        <authorList>
            <person name="Merda D."/>
            <person name="Briand M."/>
            <person name="Taghouti G."/>
            <person name="Carrere S."/>
            <person name="Gouzy J."/>
            <person name="Portier P."/>
            <person name="Jacques M.-A."/>
            <person name="Fischer-Le Saux M."/>
        </authorList>
    </citation>
    <scope>NUCLEOTIDE SEQUENCE [LARGE SCALE GENOMIC DNA]</scope>
    <source>
        <strain evidence="5">CFBP1156</strain>
    </source>
</reference>
<proteinExistence type="inferred from homology"/>
<dbReference type="CDD" id="cd16398">
    <property type="entry name" value="KorB_N_like"/>
    <property type="match status" value="1"/>
</dbReference>
<dbReference type="SMART" id="SM00470">
    <property type="entry name" value="ParB"/>
    <property type="match status" value="1"/>
</dbReference>
<dbReference type="InterPro" id="IPR004437">
    <property type="entry name" value="ParB/RepB/Spo0J"/>
</dbReference>
<name>A0A2S7EMW6_9XANT</name>
<dbReference type="Proteomes" id="UP000238261">
    <property type="component" value="Unassembled WGS sequence"/>
</dbReference>
<dbReference type="PANTHER" id="PTHR33375:SF1">
    <property type="entry name" value="CHROMOSOME-PARTITIONING PROTEIN PARB-RELATED"/>
    <property type="match status" value="1"/>
</dbReference>
<dbReference type="SUPFAM" id="SSF110849">
    <property type="entry name" value="ParB/Sulfiredoxin"/>
    <property type="match status" value="1"/>
</dbReference>
<evidence type="ECO:0000259" key="3">
    <source>
        <dbReference type="SMART" id="SM00470"/>
    </source>
</evidence>
<accession>A0A2S7EMW6</accession>
<dbReference type="InterPro" id="IPR050336">
    <property type="entry name" value="Chromosome_partition/occlusion"/>
</dbReference>
<dbReference type="InterPro" id="IPR003115">
    <property type="entry name" value="ParB_N"/>
</dbReference>
<feature type="region of interest" description="Disordered" evidence="2">
    <location>
        <begin position="249"/>
        <end position="297"/>
    </location>
</feature>
<comment type="caution">
    <text evidence="4">The sequence shown here is derived from an EMBL/GenBank/DDBJ whole genome shotgun (WGS) entry which is preliminary data.</text>
</comment>
<dbReference type="Gene3D" id="3.90.1530.30">
    <property type="match status" value="1"/>
</dbReference>
<dbReference type="InterPro" id="IPR036086">
    <property type="entry name" value="ParB/Sulfiredoxin_sf"/>
</dbReference>